<dbReference type="SUPFAM" id="SSF103473">
    <property type="entry name" value="MFS general substrate transporter"/>
    <property type="match status" value="1"/>
</dbReference>
<dbReference type="Gene3D" id="1.20.1250.20">
    <property type="entry name" value="MFS general substrate transporter like domains"/>
    <property type="match status" value="2"/>
</dbReference>
<accession>A0ABV9JYR9</accession>
<dbReference type="InterPro" id="IPR036259">
    <property type="entry name" value="MFS_trans_sf"/>
</dbReference>
<dbReference type="RefSeq" id="WP_256705551.1">
    <property type="nucleotide sequence ID" value="NZ_JBHSFT010000018.1"/>
</dbReference>
<evidence type="ECO:0000313" key="9">
    <source>
        <dbReference type="Proteomes" id="UP001595988"/>
    </source>
</evidence>
<reference evidence="9" key="1">
    <citation type="journal article" date="2019" name="Int. J. Syst. Evol. Microbiol.">
        <title>The Global Catalogue of Microorganisms (GCM) 10K type strain sequencing project: providing services to taxonomists for standard genome sequencing and annotation.</title>
        <authorList>
            <consortium name="The Broad Institute Genomics Platform"/>
            <consortium name="The Broad Institute Genome Sequencing Center for Infectious Disease"/>
            <person name="Wu L."/>
            <person name="Ma J."/>
        </authorList>
    </citation>
    <scope>NUCLEOTIDE SEQUENCE [LARGE SCALE GENOMIC DNA]</scope>
    <source>
        <strain evidence="9">CCUG 37257</strain>
    </source>
</reference>
<proteinExistence type="predicted"/>
<gene>
    <name evidence="8" type="ORF">ACFO3P_12310</name>
</gene>
<evidence type="ECO:0000256" key="6">
    <source>
        <dbReference type="SAM" id="Phobius"/>
    </source>
</evidence>
<comment type="caution">
    <text evidence="8">The sequence shown here is derived from an EMBL/GenBank/DDBJ whole genome shotgun (WGS) entry which is preliminary data.</text>
</comment>
<comment type="subcellular location">
    <subcellularLocation>
        <location evidence="1">Cell membrane</location>
        <topology evidence="1">Multi-pass membrane protein</topology>
    </subcellularLocation>
</comment>
<feature type="domain" description="Major facilitator superfamily (MFS) profile" evidence="7">
    <location>
        <begin position="1"/>
        <end position="445"/>
    </location>
</feature>
<feature type="transmembrane region" description="Helical" evidence="6">
    <location>
        <begin position="375"/>
        <end position="399"/>
    </location>
</feature>
<protein>
    <submittedName>
        <fullName evidence="8">MFS transporter</fullName>
    </submittedName>
</protein>
<dbReference type="PANTHER" id="PTHR11328:SF24">
    <property type="entry name" value="MAJOR FACILITATOR SUPERFAMILY (MFS) PROFILE DOMAIN-CONTAINING PROTEIN"/>
    <property type="match status" value="1"/>
</dbReference>
<dbReference type="EMBL" id="JBHSFT010000018">
    <property type="protein sequence ID" value="MFC4662961.1"/>
    <property type="molecule type" value="Genomic_DNA"/>
</dbReference>
<feature type="transmembrane region" description="Helical" evidence="6">
    <location>
        <begin position="244"/>
        <end position="260"/>
    </location>
</feature>
<evidence type="ECO:0000313" key="8">
    <source>
        <dbReference type="EMBL" id="MFC4662961.1"/>
    </source>
</evidence>
<dbReference type="Proteomes" id="UP001595988">
    <property type="component" value="Unassembled WGS sequence"/>
</dbReference>
<dbReference type="PROSITE" id="PS50850">
    <property type="entry name" value="MFS"/>
    <property type="match status" value="1"/>
</dbReference>
<dbReference type="InterPro" id="IPR039672">
    <property type="entry name" value="MFS_2"/>
</dbReference>
<keyword evidence="2" id="KW-0813">Transport</keyword>
<dbReference type="Pfam" id="PF13347">
    <property type="entry name" value="MFS_2"/>
    <property type="match status" value="1"/>
</dbReference>
<sequence>MEAEKSIETTQAEENRTTDKLPLSEKISYSFTDLAGNMLYVTITTYIMYFYTDVFGISVAAAGLILLIARVVDAISAPVWGIIIDHTQTKWGQSRPYFLWLAIPFGVATVLAFLSPTLPDTGKYWYAAITYILAAGIIYTGIQTPINSILPNLTKDSNERVAANTFRMIGGNVGAFIAGSAVLPLVGLVGQGNDRIGFPLAIGILAILAIFLLLFAFKNLKERHTNNTEPIPLKKSIRATYRNWPWFLLIGSFILFWIAQTSRISMSVYYAQYNLGNANLAAIFNGLTILGMLGTLLTPFLVKIANKHMTMIIGFLIGIAGQTLMAFFEHSIPLIMISWVIAIFGFAIAIAMPFAMLADTVDYGEWKNGVRATGFLTAIGGAFCIQLGSGFGSFIPSLIMEASGFVANQAQSAASLSAIKFSFIWLPVIISIIAIIPMIFYRRFEKQESKIKKDLQERHQ</sequence>
<feature type="transmembrane region" description="Helical" evidence="6">
    <location>
        <begin position="280"/>
        <end position="302"/>
    </location>
</feature>
<feature type="transmembrane region" description="Helical" evidence="6">
    <location>
        <begin position="309"/>
        <end position="328"/>
    </location>
</feature>
<feature type="transmembrane region" description="Helical" evidence="6">
    <location>
        <begin position="57"/>
        <end position="85"/>
    </location>
</feature>
<dbReference type="PANTHER" id="PTHR11328">
    <property type="entry name" value="MAJOR FACILITATOR SUPERFAMILY DOMAIN-CONTAINING PROTEIN"/>
    <property type="match status" value="1"/>
</dbReference>
<evidence type="ECO:0000259" key="7">
    <source>
        <dbReference type="PROSITE" id="PS50850"/>
    </source>
</evidence>
<evidence type="ECO:0000256" key="4">
    <source>
        <dbReference type="ARBA" id="ARBA00022989"/>
    </source>
</evidence>
<evidence type="ECO:0000256" key="5">
    <source>
        <dbReference type="ARBA" id="ARBA00023136"/>
    </source>
</evidence>
<feature type="transmembrane region" description="Helical" evidence="6">
    <location>
        <begin position="419"/>
        <end position="441"/>
    </location>
</feature>
<feature type="transmembrane region" description="Helical" evidence="6">
    <location>
        <begin position="34"/>
        <end position="51"/>
    </location>
</feature>
<feature type="transmembrane region" description="Helical" evidence="6">
    <location>
        <begin position="196"/>
        <end position="217"/>
    </location>
</feature>
<keyword evidence="3 6" id="KW-0812">Transmembrane</keyword>
<feature type="transmembrane region" description="Helical" evidence="6">
    <location>
        <begin position="169"/>
        <end position="190"/>
    </location>
</feature>
<feature type="transmembrane region" description="Helical" evidence="6">
    <location>
        <begin position="97"/>
        <end position="118"/>
    </location>
</feature>
<evidence type="ECO:0000256" key="3">
    <source>
        <dbReference type="ARBA" id="ARBA00022692"/>
    </source>
</evidence>
<keyword evidence="5 6" id="KW-0472">Membrane</keyword>
<keyword evidence="4 6" id="KW-1133">Transmembrane helix</keyword>
<feature type="transmembrane region" description="Helical" evidence="6">
    <location>
        <begin position="124"/>
        <end position="142"/>
    </location>
</feature>
<dbReference type="InterPro" id="IPR001927">
    <property type="entry name" value="Na/Gal_symport"/>
</dbReference>
<dbReference type="InterPro" id="IPR020846">
    <property type="entry name" value="MFS_dom"/>
</dbReference>
<evidence type="ECO:0000256" key="2">
    <source>
        <dbReference type="ARBA" id="ARBA00022448"/>
    </source>
</evidence>
<name>A0ABV9JYR9_9BACI</name>
<feature type="transmembrane region" description="Helical" evidence="6">
    <location>
        <begin position="334"/>
        <end position="355"/>
    </location>
</feature>
<evidence type="ECO:0000256" key="1">
    <source>
        <dbReference type="ARBA" id="ARBA00004651"/>
    </source>
</evidence>
<keyword evidence="9" id="KW-1185">Reference proteome</keyword>
<organism evidence="8 9">
    <name type="scientific">Oceanobacillus aidingensis</name>
    <dbReference type="NCBI Taxonomy" id="645964"/>
    <lineage>
        <taxon>Bacteria</taxon>
        <taxon>Bacillati</taxon>
        <taxon>Bacillota</taxon>
        <taxon>Bacilli</taxon>
        <taxon>Bacillales</taxon>
        <taxon>Bacillaceae</taxon>
        <taxon>Oceanobacillus</taxon>
    </lineage>
</organism>
<dbReference type="NCBIfam" id="TIGR00792">
    <property type="entry name" value="gph"/>
    <property type="match status" value="1"/>
</dbReference>
<dbReference type="CDD" id="cd17332">
    <property type="entry name" value="MFS_MelB_like"/>
    <property type="match status" value="1"/>
</dbReference>